<feature type="domain" description="18S rRNA (guanine(1575)-N(7))-methyltransferase Bud23 C-terminal" evidence="11">
    <location>
        <begin position="211"/>
        <end position="292"/>
    </location>
</feature>
<evidence type="ECO:0000256" key="1">
    <source>
        <dbReference type="ARBA" id="ARBA00004123"/>
    </source>
</evidence>
<evidence type="ECO:0000256" key="8">
    <source>
        <dbReference type="ARBA" id="ARBA00023242"/>
    </source>
</evidence>
<dbReference type="Pfam" id="PF12589">
    <property type="entry name" value="WBS_methylT"/>
    <property type="match status" value="1"/>
</dbReference>
<evidence type="ECO:0000256" key="4">
    <source>
        <dbReference type="ARBA" id="ARBA00022490"/>
    </source>
</evidence>
<dbReference type="InterPro" id="IPR029063">
    <property type="entry name" value="SAM-dependent_MTases_sf"/>
</dbReference>
<evidence type="ECO:0000256" key="5">
    <source>
        <dbReference type="ARBA" id="ARBA00022603"/>
    </source>
</evidence>
<dbReference type="InterPro" id="IPR039769">
    <property type="entry name" value="Bud23-like"/>
</dbReference>
<keyword evidence="6" id="KW-0808">Transferase</keyword>
<name>A0AB34KB92_PRYPA</name>
<dbReference type="GO" id="GO:0016435">
    <property type="term" value="F:rRNA (guanine) methyltransferase activity"/>
    <property type="evidence" value="ECO:0007669"/>
    <property type="project" value="InterPro"/>
</dbReference>
<dbReference type="SUPFAM" id="SSF53335">
    <property type="entry name" value="S-adenosyl-L-methionine-dependent methyltransferases"/>
    <property type="match status" value="1"/>
</dbReference>
<evidence type="ECO:0000313" key="12">
    <source>
        <dbReference type="EMBL" id="KAL1529794.1"/>
    </source>
</evidence>
<dbReference type="Pfam" id="PF08241">
    <property type="entry name" value="Methyltransf_11"/>
    <property type="match status" value="1"/>
</dbReference>
<evidence type="ECO:0000259" key="11">
    <source>
        <dbReference type="Pfam" id="PF12589"/>
    </source>
</evidence>
<feature type="compositionally biased region" description="Basic residues" evidence="9">
    <location>
        <begin position="287"/>
        <end position="296"/>
    </location>
</feature>
<evidence type="ECO:0000313" key="13">
    <source>
        <dbReference type="Proteomes" id="UP001515480"/>
    </source>
</evidence>
<evidence type="ECO:0008006" key="14">
    <source>
        <dbReference type="Google" id="ProtNLM"/>
    </source>
</evidence>
<dbReference type="EMBL" id="JBGBPQ010000001">
    <property type="protein sequence ID" value="KAL1529794.1"/>
    <property type="molecule type" value="Genomic_DNA"/>
</dbReference>
<dbReference type="GO" id="GO:0005730">
    <property type="term" value="C:nucleolus"/>
    <property type="evidence" value="ECO:0007669"/>
    <property type="project" value="TreeGrafter"/>
</dbReference>
<organism evidence="12 13">
    <name type="scientific">Prymnesium parvum</name>
    <name type="common">Toxic golden alga</name>
    <dbReference type="NCBI Taxonomy" id="97485"/>
    <lineage>
        <taxon>Eukaryota</taxon>
        <taxon>Haptista</taxon>
        <taxon>Haptophyta</taxon>
        <taxon>Prymnesiophyceae</taxon>
        <taxon>Prymnesiales</taxon>
        <taxon>Prymnesiaceae</taxon>
        <taxon>Prymnesium</taxon>
    </lineage>
</organism>
<evidence type="ECO:0000256" key="6">
    <source>
        <dbReference type="ARBA" id="ARBA00022679"/>
    </source>
</evidence>
<evidence type="ECO:0000256" key="7">
    <source>
        <dbReference type="ARBA" id="ARBA00022691"/>
    </source>
</evidence>
<dbReference type="GO" id="GO:0070476">
    <property type="term" value="P:rRNA (guanine-N7)-methylation"/>
    <property type="evidence" value="ECO:0007669"/>
    <property type="project" value="InterPro"/>
</dbReference>
<dbReference type="AlphaFoldDB" id="A0AB34KB92"/>
<feature type="domain" description="Methyltransferase type 11" evidence="10">
    <location>
        <begin position="59"/>
        <end position="161"/>
    </location>
</feature>
<dbReference type="PANTHER" id="PTHR12734">
    <property type="entry name" value="METHYLTRANSFERASE-RELATED"/>
    <property type="match status" value="1"/>
</dbReference>
<evidence type="ECO:0000256" key="3">
    <source>
        <dbReference type="ARBA" id="ARBA00005547"/>
    </source>
</evidence>
<dbReference type="InterPro" id="IPR022238">
    <property type="entry name" value="Bud23_C"/>
</dbReference>
<evidence type="ECO:0000256" key="9">
    <source>
        <dbReference type="SAM" id="MobiDB-lite"/>
    </source>
</evidence>
<dbReference type="CDD" id="cd02440">
    <property type="entry name" value="AdoMet_MTases"/>
    <property type="match status" value="1"/>
</dbReference>
<protein>
    <recommendedName>
        <fullName evidence="14">18S rRNA (guanine(1575)-N(7))-methyltransferase Bud23 C-terminal domain-containing protein</fullName>
    </recommendedName>
</protein>
<dbReference type="FunFam" id="3.40.50.150:FF:000017">
    <property type="entry name" value="probable 18S rRNA (Guanine-N(7))-methyltransferase"/>
    <property type="match status" value="1"/>
</dbReference>
<dbReference type="InterPro" id="IPR013216">
    <property type="entry name" value="Methyltransf_11"/>
</dbReference>
<dbReference type="GO" id="GO:0005737">
    <property type="term" value="C:cytoplasm"/>
    <property type="evidence" value="ECO:0007669"/>
    <property type="project" value="UniProtKB-SubCell"/>
</dbReference>
<dbReference type="Proteomes" id="UP001515480">
    <property type="component" value="Unassembled WGS sequence"/>
</dbReference>
<accession>A0AB34KB92</accession>
<comment type="similarity">
    <text evidence="3">Belongs to the class I-like SAM-binding methyltransferase superfamily. BUD23/WBSCR22 family.</text>
</comment>
<comment type="caution">
    <text evidence="12">The sequence shown here is derived from an EMBL/GenBank/DDBJ whole genome shotgun (WGS) entry which is preliminary data.</text>
</comment>
<feature type="region of interest" description="Disordered" evidence="9">
    <location>
        <begin position="238"/>
        <end position="296"/>
    </location>
</feature>
<keyword evidence="4" id="KW-0963">Cytoplasm</keyword>
<evidence type="ECO:0000259" key="10">
    <source>
        <dbReference type="Pfam" id="PF08241"/>
    </source>
</evidence>
<keyword evidence="13" id="KW-1185">Reference proteome</keyword>
<keyword evidence="5" id="KW-0489">Methyltransferase</keyword>
<sequence length="296" mass="33529">MSMSHRSRPEEQAPPDVFYNQAEAEKYLHNSRMIEVQAQMAERALEMLCLPEDESALLLDVGCGTGLSGEALEEYGHTWVGVDISRDMLGVAQRREVEGDLVHQDMGLGMPFRQGVFDGAISISAVQWLCYSDRNEHVPRLRLHRFFQSLYKCLRRGARAVLQFYPQDAEQLQLITASAMRAGFGGGLVVDFPHSSKAKKYFLVLLAGLPDEGFSMPQALGEEIAATQVQQTAAVNMERKQHAKRQIDRRPGKRSSKGVTKDREWIMKKKHSQRRQGKEVCNDSKYSGRKRSKVRF</sequence>
<dbReference type="PANTHER" id="PTHR12734:SF0">
    <property type="entry name" value="18S RRNA (GUANINE-N(7))-METHYLTRANSFERASE-RELATED"/>
    <property type="match status" value="1"/>
</dbReference>
<keyword evidence="8" id="KW-0539">Nucleus</keyword>
<dbReference type="Gene3D" id="3.40.50.150">
    <property type="entry name" value="Vaccinia Virus protein VP39"/>
    <property type="match status" value="1"/>
</dbReference>
<feature type="compositionally biased region" description="Basic and acidic residues" evidence="9">
    <location>
        <begin position="238"/>
        <end position="250"/>
    </location>
</feature>
<proteinExistence type="inferred from homology"/>
<comment type="subcellular location">
    <subcellularLocation>
        <location evidence="2">Cytoplasm</location>
    </subcellularLocation>
    <subcellularLocation>
        <location evidence="1">Nucleus</location>
    </subcellularLocation>
</comment>
<evidence type="ECO:0000256" key="2">
    <source>
        <dbReference type="ARBA" id="ARBA00004496"/>
    </source>
</evidence>
<keyword evidence="7" id="KW-0949">S-adenosyl-L-methionine</keyword>
<gene>
    <name evidence="12" type="ORF">AB1Y20_000727</name>
</gene>
<reference evidence="12 13" key="1">
    <citation type="journal article" date="2024" name="Science">
        <title>Giant polyketide synthase enzymes in the biosynthesis of giant marine polyether toxins.</title>
        <authorList>
            <person name="Fallon T.R."/>
            <person name="Shende V.V."/>
            <person name="Wierzbicki I.H."/>
            <person name="Pendleton A.L."/>
            <person name="Watervoot N.F."/>
            <person name="Auber R.P."/>
            <person name="Gonzalez D.J."/>
            <person name="Wisecaver J.H."/>
            <person name="Moore B.S."/>
        </authorList>
    </citation>
    <scope>NUCLEOTIDE SEQUENCE [LARGE SCALE GENOMIC DNA]</scope>
    <source>
        <strain evidence="12 13">12B1</strain>
    </source>
</reference>